<evidence type="ECO:0000256" key="1">
    <source>
        <dbReference type="ARBA" id="ARBA00004651"/>
    </source>
</evidence>
<evidence type="ECO:0000256" key="2">
    <source>
        <dbReference type="ARBA" id="ARBA00005262"/>
    </source>
</evidence>
<keyword evidence="4 7" id="KW-0812">Transmembrane</keyword>
<protein>
    <submittedName>
        <fullName evidence="8">Chromate efflux transporter</fullName>
    </submittedName>
</protein>
<dbReference type="PIRSF" id="PIRSF004810">
    <property type="entry name" value="ChrA"/>
    <property type="match status" value="1"/>
</dbReference>
<feature type="transmembrane region" description="Helical" evidence="7">
    <location>
        <begin position="290"/>
        <end position="314"/>
    </location>
</feature>
<keyword evidence="6 7" id="KW-0472">Membrane</keyword>
<comment type="similarity">
    <text evidence="2">Belongs to the chromate ion transporter (CHR) (TC 2.A.51) family.</text>
</comment>
<feature type="transmembrane region" description="Helical" evidence="7">
    <location>
        <begin position="326"/>
        <end position="344"/>
    </location>
</feature>
<dbReference type="RefSeq" id="WP_185661147.1">
    <property type="nucleotide sequence ID" value="NZ_CAWPOO010000012.1"/>
</dbReference>
<comment type="subcellular location">
    <subcellularLocation>
        <location evidence="1">Cell membrane</location>
        <topology evidence="1">Multi-pass membrane protein</topology>
    </subcellularLocation>
</comment>
<keyword evidence="3" id="KW-1003">Cell membrane</keyword>
<dbReference type="NCBIfam" id="TIGR00937">
    <property type="entry name" value="2A51"/>
    <property type="match status" value="1"/>
</dbReference>
<dbReference type="PANTHER" id="PTHR33567">
    <property type="entry name" value="CHROMATE ION TRANSPORTER (EUROFUNG)"/>
    <property type="match status" value="1"/>
</dbReference>
<keyword evidence="9" id="KW-1185">Reference proteome</keyword>
<evidence type="ECO:0000256" key="4">
    <source>
        <dbReference type="ARBA" id="ARBA00022692"/>
    </source>
</evidence>
<evidence type="ECO:0000256" key="6">
    <source>
        <dbReference type="ARBA" id="ARBA00023136"/>
    </source>
</evidence>
<feature type="transmembrane region" description="Helical" evidence="7">
    <location>
        <begin position="264"/>
        <end position="284"/>
    </location>
</feature>
<dbReference type="EMBL" id="JACHVC010000012">
    <property type="protein sequence ID" value="MBC2607297.1"/>
    <property type="molecule type" value="Genomic_DNA"/>
</dbReference>
<keyword evidence="5 7" id="KW-1133">Transmembrane helix</keyword>
<evidence type="ECO:0000313" key="9">
    <source>
        <dbReference type="Proteomes" id="UP000526501"/>
    </source>
</evidence>
<feature type="transmembrane region" description="Helical" evidence="7">
    <location>
        <begin position="350"/>
        <end position="368"/>
    </location>
</feature>
<feature type="transmembrane region" description="Helical" evidence="7">
    <location>
        <begin position="225"/>
        <end position="243"/>
    </location>
</feature>
<dbReference type="GO" id="GO:0005886">
    <property type="term" value="C:plasma membrane"/>
    <property type="evidence" value="ECO:0007669"/>
    <property type="project" value="UniProtKB-SubCell"/>
</dbReference>
<evidence type="ECO:0000313" key="8">
    <source>
        <dbReference type="EMBL" id="MBC2607297.1"/>
    </source>
</evidence>
<reference evidence="8 9" key="1">
    <citation type="submission" date="2020-07" db="EMBL/GenBank/DDBJ databases">
        <authorList>
            <person name="Feng X."/>
        </authorList>
    </citation>
    <scope>NUCLEOTIDE SEQUENCE [LARGE SCALE GENOMIC DNA]</scope>
    <source>
        <strain evidence="8 9">JCM23202</strain>
    </source>
</reference>
<feature type="transmembrane region" description="Helical" evidence="7">
    <location>
        <begin position="192"/>
        <end position="213"/>
    </location>
</feature>
<dbReference type="InterPro" id="IPR003370">
    <property type="entry name" value="Chromate_transpt"/>
</dbReference>
<dbReference type="AlphaFoldDB" id="A0A7X1EB08"/>
<name>A0A7X1EB08_9BACT</name>
<comment type="caution">
    <text evidence="8">The sequence shown here is derived from an EMBL/GenBank/DDBJ whole genome shotgun (WGS) entry which is preliminary data.</text>
</comment>
<dbReference type="InterPro" id="IPR014047">
    <property type="entry name" value="Chr_Tranpt_l_chain"/>
</dbReference>
<proteinExistence type="inferred from homology"/>
<accession>A0A7X1EB08</accession>
<gene>
    <name evidence="8" type="primary">chrA</name>
    <name evidence="8" type="ORF">H5P27_14695</name>
</gene>
<sequence length="391" mass="41571">MKEIFLTFLRLGCYAFGGPTAHMGYYFEEFVRRQKWLSEADYADTVALCQFLPGPSSSQVGFAIGLRRGGIAGAFLAWIGFTLPSAILMISLALGLKYAGDLSEAGWVTGLKLVAVAVVANASWNMAKSLCPDRSRATIAVIVTIGLLLADSPLYQLLAILFGALAGLFLYQKEAEPPASPHVPETRSKKSGALYLAAFFTLLFGLPAASHFLPDNQELEIGTSFYQAGSLVFGGGHVVLPLLESSTVQRGWIDESSFLAGYGAAQALPGPLFAFSAFLGTAMTNGPQGIAGGVFSLIMIYLPAWLLVLGAIPFWERIRTIKGARAVLMGANAAVVGLLFAALYDPIWTGTIKGNATFCFGLAAFLALRIWKMPPWLLAATGAILGQLLLG</sequence>
<feature type="transmembrane region" description="Helical" evidence="7">
    <location>
        <begin position="106"/>
        <end position="124"/>
    </location>
</feature>
<organism evidence="8 9">
    <name type="scientific">Pelagicoccus albus</name>
    <dbReference type="NCBI Taxonomy" id="415222"/>
    <lineage>
        <taxon>Bacteria</taxon>
        <taxon>Pseudomonadati</taxon>
        <taxon>Verrucomicrobiota</taxon>
        <taxon>Opitutia</taxon>
        <taxon>Puniceicoccales</taxon>
        <taxon>Pelagicoccaceae</taxon>
        <taxon>Pelagicoccus</taxon>
    </lineage>
</organism>
<evidence type="ECO:0000256" key="7">
    <source>
        <dbReference type="SAM" id="Phobius"/>
    </source>
</evidence>
<feature type="transmembrane region" description="Helical" evidence="7">
    <location>
        <begin position="71"/>
        <end position="94"/>
    </location>
</feature>
<dbReference type="PANTHER" id="PTHR33567:SF3">
    <property type="entry name" value="CHROMATE ION TRANSPORTER (EUROFUNG)"/>
    <property type="match status" value="1"/>
</dbReference>
<evidence type="ECO:0000256" key="5">
    <source>
        <dbReference type="ARBA" id="ARBA00022989"/>
    </source>
</evidence>
<evidence type="ECO:0000256" key="3">
    <source>
        <dbReference type="ARBA" id="ARBA00022475"/>
    </source>
</evidence>
<dbReference type="GO" id="GO:0015109">
    <property type="term" value="F:chromate transmembrane transporter activity"/>
    <property type="evidence" value="ECO:0007669"/>
    <property type="project" value="InterPro"/>
</dbReference>
<dbReference type="Proteomes" id="UP000526501">
    <property type="component" value="Unassembled WGS sequence"/>
</dbReference>
<dbReference type="Pfam" id="PF02417">
    <property type="entry name" value="Chromate_transp"/>
    <property type="match status" value="2"/>
</dbReference>